<dbReference type="PROSITE" id="PS51318">
    <property type="entry name" value="TAT"/>
    <property type="match status" value="1"/>
</dbReference>
<dbReference type="PROSITE" id="PS50983">
    <property type="entry name" value="FE_B12_PBP"/>
    <property type="match status" value="1"/>
</dbReference>
<comment type="similarity">
    <text evidence="2">Belongs to the bacterial solute-binding protein 8 family.</text>
</comment>
<evidence type="ECO:0000313" key="8">
    <source>
        <dbReference type="Proteomes" id="UP001592531"/>
    </source>
</evidence>
<reference evidence="7 8" key="1">
    <citation type="submission" date="2024-09" db="EMBL/GenBank/DDBJ databases">
        <authorList>
            <person name="Lee S.D."/>
        </authorList>
    </citation>
    <scope>NUCLEOTIDE SEQUENCE [LARGE SCALE GENOMIC DNA]</scope>
    <source>
        <strain evidence="7 8">N8-3</strain>
    </source>
</reference>
<evidence type="ECO:0000256" key="2">
    <source>
        <dbReference type="ARBA" id="ARBA00008814"/>
    </source>
</evidence>
<sequence length="341" mass="35746">MLRTPSRRSILLGGAGLAAAAGLTACTSTSSSTKPQSDQSTSANINTAFPATVAHKYGSTTVRTAPTRIASDGYTDHDAVLALGLVPVGLRQWIPEWKQGVGPWAIAALRGEQPKIWADTTVPYEKIAALAPDLVLDVNSGLTGADYAKLSRIAPTVAQAKGYVDYGTPWDVGSLMIAEALGRKAEMQKLIDAVQAKFAAARAAHPELAGKTANIMTYSGPGTYNAYAGEDTRGRFVTSLGMHVPAAVDKAAGSQFYAEISPEKADLLNADVLILGSYGAGTKAAFEKDKVMQSLDVVKRGNCLFIEDDDVVMAMSSSTVLSLPFAIDKAVPLIAGAVRKQ</sequence>
<protein>
    <submittedName>
        <fullName evidence="7">Iron-siderophore ABC transporter substrate-binding protein</fullName>
    </submittedName>
</protein>
<dbReference type="Proteomes" id="UP001592531">
    <property type="component" value="Unassembled WGS sequence"/>
</dbReference>
<dbReference type="InterPro" id="IPR051313">
    <property type="entry name" value="Bact_iron-sidero_bind"/>
</dbReference>
<dbReference type="EMBL" id="JBHFAB010000031">
    <property type="protein sequence ID" value="MFC1420928.1"/>
    <property type="molecule type" value="Genomic_DNA"/>
</dbReference>
<evidence type="ECO:0000256" key="1">
    <source>
        <dbReference type="ARBA" id="ARBA00004196"/>
    </source>
</evidence>
<dbReference type="Gene3D" id="3.40.50.1980">
    <property type="entry name" value="Nitrogenase molybdenum iron protein domain"/>
    <property type="match status" value="2"/>
</dbReference>
<feature type="chain" id="PRO_5046123290" evidence="5">
    <location>
        <begin position="21"/>
        <end position="341"/>
    </location>
</feature>
<evidence type="ECO:0000256" key="3">
    <source>
        <dbReference type="ARBA" id="ARBA00022448"/>
    </source>
</evidence>
<dbReference type="PROSITE" id="PS51257">
    <property type="entry name" value="PROKAR_LIPOPROTEIN"/>
    <property type="match status" value="1"/>
</dbReference>
<name>A0ABV6W587_9ACTN</name>
<keyword evidence="4 5" id="KW-0732">Signal</keyword>
<gene>
    <name evidence="7" type="ORF">ACEZDE_30420</name>
</gene>
<feature type="signal peptide" evidence="5">
    <location>
        <begin position="1"/>
        <end position="20"/>
    </location>
</feature>
<dbReference type="InterPro" id="IPR002491">
    <property type="entry name" value="ABC_transptr_periplasmic_BD"/>
</dbReference>
<feature type="domain" description="Fe/B12 periplasmic-binding" evidence="6">
    <location>
        <begin position="68"/>
        <end position="338"/>
    </location>
</feature>
<dbReference type="CDD" id="cd01146">
    <property type="entry name" value="FhuD"/>
    <property type="match status" value="1"/>
</dbReference>
<evidence type="ECO:0000259" key="6">
    <source>
        <dbReference type="PROSITE" id="PS50983"/>
    </source>
</evidence>
<dbReference type="Pfam" id="PF01497">
    <property type="entry name" value="Peripla_BP_2"/>
    <property type="match status" value="1"/>
</dbReference>
<evidence type="ECO:0000256" key="4">
    <source>
        <dbReference type="ARBA" id="ARBA00022729"/>
    </source>
</evidence>
<comment type="subcellular location">
    <subcellularLocation>
        <location evidence="1">Cell envelope</location>
    </subcellularLocation>
</comment>
<comment type="caution">
    <text evidence="7">The sequence shown here is derived from an EMBL/GenBank/DDBJ whole genome shotgun (WGS) entry which is preliminary data.</text>
</comment>
<dbReference type="RefSeq" id="WP_380543144.1">
    <property type="nucleotide sequence ID" value="NZ_JBHFAB010000031.1"/>
</dbReference>
<dbReference type="PANTHER" id="PTHR30532">
    <property type="entry name" value="IRON III DICITRATE-BINDING PERIPLASMIC PROTEIN"/>
    <property type="match status" value="1"/>
</dbReference>
<dbReference type="InterPro" id="IPR006311">
    <property type="entry name" value="TAT_signal"/>
</dbReference>
<accession>A0ABV6W587</accession>
<keyword evidence="3" id="KW-0813">Transport</keyword>
<dbReference type="PANTHER" id="PTHR30532:SF24">
    <property type="entry name" value="FERRIC ENTEROBACTIN-BINDING PERIPLASMIC PROTEIN FEPB"/>
    <property type="match status" value="1"/>
</dbReference>
<evidence type="ECO:0000256" key="5">
    <source>
        <dbReference type="SAM" id="SignalP"/>
    </source>
</evidence>
<organism evidence="7 8">
    <name type="scientific">Streptacidiphilus cavernicola</name>
    <dbReference type="NCBI Taxonomy" id="3342716"/>
    <lineage>
        <taxon>Bacteria</taxon>
        <taxon>Bacillati</taxon>
        <taxon>Actinomycetota</taxon>
        <taxon>Actinomycetes</taxon>
        <taxon>Kitasatosporales</taxon>
        <taxon>Streptomycetaceae</taxon>
        <taxon>Streptacidiphilus</taxon>
    </lineage>
</organism>
<keyword evidence="8" id="KW-1185">Reference proteome</keyword>
<dbReference type="SUPFAM" id="SSF53807">
    <property type="entry name" value="Helical backbone' metal receptor"/>
    <property type="match status" value="1"/>
</dbReference>
<proteinExistence type="inferred from homology"/>
<evidence type="ECO:0000313" key="7">
    <source>
        <dbReference type="EMBL" id="MFC1420928.1"/>
    </source>
</evidence>